<keyword evidence="4" id="KW-1185">Reference proteome</keyword>
<keyword evidence="2 3" id="KW-0413">Isomerase</keyword>
<dbReference type="PROSITE" id="PS51167">
    <property type="entry name" value="CHORISMATE_MUT_1"/>
    <property type="match status" value="1"/>
</dbReference>
<sequence length="124" mass="14102">MMRGIRGATTVKENDAESIWEETRKCLEEMVTENNVLPSDVAHIWFTVTEEINAAFPAKATRMLESEEWKYVPVMCATEIPVPSGLKRCIRIMMTVNTDVPASEIVHVFHNEAIQLRPDLAQKD</sequence>
<dbReference type="GO" id="GO:0004106">
    <property type="term" value="F:chorismate mutase activity"/>
    <property type="evidence" value="ECO:0007669"/>
    <property type="project" value="UniProtKB-EC"/>
</dbReference>
<dbReference type="EMBL" id="JAFBEC010000007">
    <property type="protein sequence ID" value="MBM7633526.1"/>
    <property type="molecule type" value="Genomic_DNA"/>
</dbReference>
<dbReference type="InterPro" id="IPR035959">
    <property type="entry name" value="RutC-like_sf"/>
</dbReference>
<comment type="caution">
    <text evidence="3">The sequence shown here is derived from an EMBL/GenBank/DDBJ whole genome shotgun (WGS) entry which is preliminary data.</text>
</comment>
<protein>
    <recommendedName>
        <fullName evidence="1 2">chorismate mutase</fullName>
        <ecNumber evidence="1 2">5.4.99.5</ecNumber>
    </recommendedName>
</protein>
<accession>A0ABS2PEH4</accession>
<dbReference type="PIRSF" id="PIRSF005965">
    <property type="entry name" value="Chor_mut_AroH"/>
    <property type="match status" value="1"/>
</dbReference>
<evidence type="ECO:0000256" key="1">
    <source>
        <dbReference type="NCBIfam" id="TIGR01796"/>
    </source>
</evidence>
<dbReference type="NCBIfam" id="TIGR01796">
    <property type="entry name" value="CM_mono_aroH"/>
    <property type="match status" value="1"/>
</dbReference>
<keyword evidence="2" id="KW-0057">Aromatic amino acid biosynthesis</keyword>
<name>A0ABS2PEH4_9BACL</name>
<dbReference type="Pfam" id="PF07736">
    <property type="entry name" value="CM_1"/>
    <property type="match status" value="1"/>
</dbReference>
<dbReference type="SUPFAM" id="SSF55298">
    <property type="entry name" value="YjgF-like"/>
    <property type="match status" value="1"/>
</dbReference>
<gene>
    <name evidence="3" type="ORF">JOD17_002620</name>
</gene>
<evidence type="ECO:0000313" key="4">
    <source>
        <dbReference type="Proteomes" id="UP000741863"/>
    </source>
</evidence>
<proteinExistence type="predicted"/>
<evidence type="ECO:0000313" key="3">
    <source>
        <dbReference type="EMBL" id="MBM7633526.1"/>
    </source>
</evidence>
<dbReference type="PANTHER" id="PTHR21164:SF0">
    <property type="entry name" value="CHORISMATE MUTASE AROH"/>
    <property type="match status" value="1"/>
</dbReference>
<evidence type="ECO:0000256" key="2">
    <source>
        <dbReference type="PROSITE-ProRule" id="PRU00514"/>
    </source>
</evidence>
<reference evidence="3 4" key="1">
    <citation type="submission" date="2021-01" db="EMBL/GenBank/DDBJ databases">
        <title>Genomic Encyclopedia of Type Strains, Phase IV (KMG-IV): sequencing the most valuable type-strain genomes for metagenomic binning, comparative biology and taxonomic classification.</title>
        <authorList>
            <person name="Goeker M."/>
        </authorList>
    </citation>
    <scope>NUCLEOTIDE SEQUENCE [LARGE SCALE GENOMIC DNA]</scope>
    <source>
        <strain evidence="3 4">DSM 25540</strain>
    </source>
</reference>
<dbReference type="Gene3D" id="3.30.1330.40">
    <property type="entry name" value="RutC-like"/>
    <property type="match status" value="1"/>
</dbReference>
<comment type="catalytic activity">
    <reaction evidence="2">
        <text>chorismate = prephenate</text>
        <dbReference type="Rhea" id="RHEA:13897"/>
        <dbReference type="ChEBI" id="CHEBI:29748"/>
        <dbReference type="ChEBI" id="CHEBI:29934"/>
        <dbReference type="EC" id="5.4.99.5"/>
    </reaction>
</comment>
<dbReference type="EC" id="5.4.99.5" evidence="1 2"/>
<dbReference type="CDD" id="cd02185">
    <property type="entry name" value="AroH"/>
    <property type="match status" value="1"/>
</dbReference>
<dbReference type="PANTHER" id="PTHR21164">
    <property type="entry name" value="CHORISMATE MUTASE"/>
    <property type="match status" value="1"/>
</dbReference>
<organism evidence="3 4">
    <name type="scientific">Geomicrobium sediminis</name>
    <dbReference type="NCBI Taxonomy" id="1347788"/>
    <lineage>
        <taxon>Bacteria</taxon>
        <taxon>Bacillati</taxon>
        <taxon>Bacillota</taxon>
        <taxon>Bacilli</taxon>
        <taxon>Bacillales</taxon>
        <taxon>Geomicrobium</taxon>
    </lineage>
</organism>
<keyword evidence="2" id="KW-0028">Amino-acid biosynthesis</keyword>
<dbReference type="Proteomes" id="UP000741863">
    <property type="component" value="Unassembled WGS sequence"/>
</dbReference>
<dbReference type="InterPro" id="IPR008243">
    <property type="entry name" value="Chorismate_mutase_AroH"/>
</dbReference>